<name>A0A498M5X9_LABRO</name>
<dbReference type="PANTHER" id="PTHR24241:SF82">
    <property type="entry name" value="NEUROPEPTIDE FF RECEPTOR 1-RELATED"/>
    <property type="match status" value="1"/>
</dbReference>
<dbReference type="PANTHER" id="PTHR24241">
    <property type="entry name" value="NEUROPEPTIDE RECEPTOR-RELATED G-PROTEIN COUPLED RECEPTOR"/>
    <property type="match status" value="1"/>
</dbReference>
<evidence type="ECO:0000256" key="4">
    <source>
        <dbReference type="ARBA" id="ARBA00022427"/>
    </source>
</evidence>
<evidence type="ECO:0000313" key="14">
    <source>
        <dbReference type="EMBL" id="RXN15991.1"/>
    </source>
</evidence>
<reference evidence="14 15" key="1">
    <citation type="submission" date="2018-03" db="EMBL/GenBank/DDBJ databases">
        <title>Draft genome sequence of Rohu Carp (Labeo rohita).</title>
        <authorList>
            <person name="Das P."/>
            <person name="Kushwaha B."/>
            <person name="Joshi C.G."/>
            <person name="Kumar D."/>
            <person name="Nagpure N.S."/>
            <person name="Sahoo L."/>
            <person name="Das S.P."/>
            <person name="Bit A."/>
            <person name="Patnaik S."/>
            <person name="Meher P.K."/>
            <person name="Jayasankar P."/>
            <person name="Koringa P.G."/>
            <person name="Patel N.V."/>
            <person name="Hinsu A.T."/>
            <person name="Kumar R."/>
            <person name="Pandey M."/>
            <person name="Agarwal S."/>
            <person name="Srivastava S."/>
            <person name="Singh M."/>
            <person name="Iquebal M.A."/>
            <person name="Jaiswal S."/>
            <person name="Angadi U.B."/>
            <person name="Kumar N."/>
            <person name="Raza M."/>
            <person name="Shah T.M."/>
            <person name="Rai A."/>
            <person name="Jena J.K."/>
        </authorList>
    </citation>
    <scope>NUCLEOTIDE SEQUENCE [LARGE SCALE GENOMIC DNA]</scope>
    <source>
        <strain evidence="14">DASCIFA01</strain>
        <tissue evidence="14">Testis</tissue>
    </source>
</reference>
<comment type="similarity">
    <text evidence="11">Belongs to the G-protein coupled receptor 1 family.</text>
</comment>
<evidence type="ECO:0000256" key="1">
    <source>
        <dbReference type="ARBA" id="ARBA00004435"/>
    </source>
</evidence>
<feature type="transmembrane region" description="Helical" evidence="12">
    <location>
        <begin position="165"/>
        <end position="185"/>
    </location>
</feature>
<keyword evidence="8 12" id="KW-1133">Transmembrane helix</keyword>
<keyword evidence="7" id="KW-0965">Cell junction</keyword>
<dbReference type="PROSITE" id="PS00237">
    <property type="entry name" value="G_PROTEIN_RECEP_F1_1"/>
    <property type="match status" value="1"/>
</dbReference>
<comment type="subcellular location">
    <subcellularLocation>
        <location evidence="1">Cell junction</location>
        <location evidence="1">Tight junction</location>
    </subcellularLocation>
    <subcellularLocation>
        <location evidence="2">Cell membrane</location>
        <topology evidence="2">Multi-pass membrane protein</topology>
    </subcellularLocation>
</comment>
<feature type="transmembrane region" description="Helical" evidence="12">
    <location>
        <begin position="579"/>
        <end position="603"/>
    </location>
</feature>
<keyword evidence="5" id="KW-1003">Cell membrane</keyword>
<keyword evidence="6 11" id="KW-0812">Transmembrane</keyword>
<feature type="transmembrane region" description="Helical" evidence="12">
    <location>
        <begin position="300"/>
        <end position="325"/>
    </location>
</feature>
<feature type="transmembrane region" description="Helical" evidence="12">
    <location>
        <begin position="634"/>
        <end position="655"/>
    </location>
</feature>
<gene>
    <name evidence="14" type="ORF">ROHU_027797</name>
</gene>
<evidence type="ECO:0000256" key="2">
    <source>
        <dbReference type="ARBA" id="ARBA00004651"/>
    </source>
</evidence>
<comment type="similarity">
    <text evidence="3">Belongs to the claudin family.</text>
</comment>
<evidence type="ECO:0000256" key="10">
    <source>
        <dbReference type="ARBA" id="ARBA00023170"/>
    </source>
</evidence>
<proteinExistence type="inferred from homology"/>
<sequence>MLITMTGLWSCCLHMRRTGVFSCYFRHSGANNRYGAKTRLNFSVPKFRQRFQGDQSKANQDELEISRLNKMILNAVNLTSDNHKVLPFYIRSQGFIISYILSYLLILAPCMVGNGLVLLVVIRNRRMHSVTNLFILNLAVCNLLVGIVCWPFSQITCTMSNLIQGMSVSASVFTLVAIAGDRFMWIVYPLCNHLQPVTAIFTIFFIWVLAFAISVPSAATMTVIHLNDTYLVHDNKMYPLCVCFMDWARAGMRRAYTLFIFVQVFLVPLCLICTMYISIAAKLSSDLRENEAITRKRMKVIKMLLMGVIFFMVFWLPLWTLMLLMEFLDLDHQQTDFLNDYLLPIGHWLAFLNSAVNPFIYIFCNKKFRRGFQTAVGCCSCKSFVTEMGHACFALLSQSRGFKGNQNSYQCQDISCFAHLKFTSEGVIASECTRSNRSSTNGNAKDNPVLANESLLRRWRAATARPERVWPDGIIPYVISSNFTGLEVYSTTEMRSTTLLDQIRAGLGNFSESYQVEIRFSEGKRADILRNSQITCTMSNLIQGMSVSASVFTLVAIAMDRFMGIVYPSHHRLRPVTALFTIIFIWLLAFAITFPSAATLTVIHLNDMYMVWDNQIYLLFVCFEDWPKAGMRRLYTLIIFVQVYLAPLGLIRVMYSCIAAKLSNNLRQNRV</sequence>
<feature type="transmembrane region" description="Helical" evidence="12">
    <location>
        <begin position="96"/>
        <end position="122"/>
    </location>
</feature>
<organism evidence="14 15">
    <name type="scientific">Labeo rohita</name>
    <name type="common">Indian major carp</name>
    <name type="synonym">Cyprinus rohita</name>
    <dbReference type="NCBI Taxonomy" id="84645"/>
    <lineage>
        <taxon>Eukaryota</taxon>
        <taxon>Metazoa</taxon>
        <taxon>Chordata</taxon>
        <taxon>Craniata</taxon>
        <taxon>Vertebrata</taxon>
        <taxon>Euteleostomi</taxon>
        <taxon>Actinopterygii</taxon>
        <taxon>Neopterygii</taxon>
        <taxon>Teleostei</taxon>
        <taxon>Ostariophysi</taxon>
        <taxon>Cypriniformes</taxon>
        <taxon>Cyprinidae</taxon>
        <taxon>Labeoninae</taxon>
        <taxon>Labeonini</taxon>
        <taxon>Labeo</taxon>
    </lineage>
</organism>
<evidence type="ECO:0000256" key="8">
    <source>
        <dbReference type="ARBA" id="ARBA00022989"/>
    </source>
</evidence>
<dbReference type="Gene3D" id="1.20.1070.10">
    <property type="entry name" value="Rhodopsin 7-helix transmembrane proteins"/>
    <property type="match status" value="2"/>
</dbReference>
<dbReference type="GO" id="GO:0032870">
    <property type="term" value="P:cellular response to hormone stimulus"/>
    <property type="evidence" value="ECO:0007669"/>
    <property type="project" value="TreeGrafter"/>
</dbReference>
<dbReference type="PROSITE" id="PS50262">
    <property type="entry name" value="G_PROTEIN_RECEP_F1_2"/>
    <property type="match status" value="2"/>
</dbReference>
<evidence type="ECO:0000256" key="9">
    <source>
        <dbReference type="ARBA" id="ARBA00023136"/>
    </source>
</evidence>
<dbReference type="GO" id="GO:0005886">
    <property type="term" value="C:plasma membrane"/>
    <property type="evidence" value="ECO:0007669"/>
    <property type="project" value="UniProtKB-SubCell"/>
</dbReference>
<keyword evidence="9 12" id="KW-0472">Membrane</keyword>
<evidence type="ECO:0000259" key="13">
    <source>
        <dbReference type="PROSITE" id="PS50262"/>
    </source>
</evidence>
<evidence type="ECO:0000256" key="11">
    <source>
        <dbReference type="RuleBase" id="RU000688"/>
    </source>
</evidence>
<evidence type="ECO:0000256" key="6">
    <source>
        <dbReference type="ARBA" id="ARBA00022692"/>
    </source>
</evidence>
<evidence type="ECO:0000313" key="15">
    <source>
        <dbReference type="Proteomes" id="UP000290572"/>
    </source>
</evidence>
<dbReference type="GO" id="GO:0042277">
    <property type="term" value="F:peptide binding"/>
    <property type="evidence" value="ECO:0007669"/>
    <property type="project" value="TreeGrafter"/>
</dbReference>
<feature type="domain" description="G-protein coupled receptors family 1 profile" evidence="13">
    <location>
        <begin position="113"/>
        <end position="361"/>
    </location>
</feature>
<dbReference type="Proteomes" id="UP000290572">
    <property type="component" value="Unassembled WGS sequence"/>
</dbReference>
<evidence type="ECO:0000256" key="12">
    <source>
        <dbReference type="SAM" id="Phobius"/>
    </source>
</evidence>
<evidence type="ECO:0000256" key="5">
    <source>
        <dbReference type="ARBA" id="ARBA00022475"/>
    </source>
</evidence>
<dbReference type="InterPro" id="IPR017452">
    <property type="entry name" value="GPCR_Rhodpsn_7TM"/>
</dbReference>
<dbReference type="GO" id="GO:0004930">
    <property type="term" value="F:G protein-coupled receptor activity"/>
    <property type="evidence" value="ECO:0007669"/>
    <property type="project" value="UniProtKB-KW"/>
</dbReference>
<evidence type="ECO:0000256" key="3">
    <source>
        <dbReference type="ARBA" id="ARBA00008295"/>
    </source>
</evidence>
<dbReference type="PROSITE" id="PS01346">
    <property type="entry name" value="CLAUDIN"/>
    <property type="match status" value="1"/>
</dbReference>
<comment type="caution">
    <text evidence="14">The sequence shown here is derived from an EMBL/GenBank/DDBJ whole genome shotgun (WGS) entry which is preliminary data.</text>
</comment>
<feature type="domain" description="G-protein coupled receptors family 1 profile" evidence="13">
    <location>
        <begin position="529"/>
        <end position="671"/>
    </location>
</feature>
<keyword evidence="11" id="KW-0297">G-protein coupled receptor</keyword>
<dbReference type="AlphaFoldDB" id="A0A498M5X9"/>
<accession>A0A498M5X9</accession>
<keyword evidence="15" id="KW-1185">Reference proteome</keyword>
<dbReference type="InterPro" id="IPR000276">
    <property type="entry name" value="GPCR_Rhodpsn"/>
</dbReference>
<keyword evidence="10 11" id="KW-0675">Receptor</keyword>
<dbReference type="PRINTS" id="PR00237">
    <property type="entry name" value="GPCRRHODOPSN"/>
</dbReference>
<dbReference type="EMBL" id="QBIY01012814">
    <property type="protein sequence ID" value="RXN15991.1"/>
    <property type="molecule type" value="Genomic_DNA"/>
</dbReference>
<dbReference type="STRING" id="84645.A0A498M5X9"/>
<feature type="transmembrane region" description="Helical" evidence="12">
    <location>
        <begin position="255"/>
        <end position="279"/>
    </location>
</feature>
<dbReference type="SUPFAM" id="SSF81321">
    <property type="entry name" value="Family A G protein-coupled receptor-like"/>
    <property type="match status" value="2"/>
</dbReference>
<dbReference type="InterPro" id="IPR017974">
    <property type="entry name" value="Claudin_CS"/>
</dbReference>
<feature type="transmembrane region" description="Helical" evidence="12">
    <location>
        <begin position="197"/>
        <end position="219"/>
    </location>
</feature>
<evidence type="ECO:0000256" key="7">
    <source>
        <dbReference type="ARBA" id="ARBA00022949"/>
    </source>
</evidence>
<keyword evidence="11" id="KW-0807">Transducer</keyword>
<dbReference type="GO" id="GO:0005923">
    <property type="term" value="C:bicellular tight junction"/>
    <property type="evidence" value="ECO:0007669"/>
    <property type="project" value="UniProtKB-SubCell"/>
</dbReference>
<keyword evidence="4" id="KW-0796">Tight junction</keyword>
<feature type="transmembrane region" description="Helical" evidence="12">
    <location>
        <begin position="134"/>
        <end position="153"/>
    </location>
</feature>
<dbReference type="Pfam" id="PF00001">
    <property type="entry name" value="7tm_1"/>
    <property type="match status" value="2"/>
</dbReference>
<dbReference type="SMART" id="SM01381">
    <property type="entry name" value="7TM_GPCR_Srsx"/>
    <property type="match status" value="1"/>
</dbReference>
<protein>
    <submittedName>
        <fullName evidence="14">Neuropeptide FF receptor 1-like protein</fullName>
    </submittedName>
</protein>
<feature type="transmembrane region" description="Helical" evidence="12">
    <location>
        <begin position="345"/>
        <end position="364"/>
    </location>
</feature>